<evidence type="ECO:0000259" key="7">
    <source>
        <dbReference type="PROSITE" id="PS50237"/>
    </source>
</evidence>
<reference evidence="8" key="1">
    <citation type="submission" date="2022-01" db="UniProtKB">
        <authorList>
            <consortium name="EnsemblMetazoa"/>
        </authorList>
    </citation>
    <scope>IDENTIFICATION</scope>
</reference>
<dbReference type="GO" id="GO:0061630">
    <property type="term" value="F:ubiquitin protein ligase activity"/>
    <property type="evidence" value="ECO:0007669"/>
    <property type="project" value="UniProtKB-EC"/>
</dbReference>
<keyword evidence="9" id="KW-1185">Reference proteome</keyword>
<dbReference type="SUPFAM" id="SSF56204">
    <property type="entry name" value="Hect, E3 ligase catalytic domain"/>
    <property type="match status" value="1"/>
</dbReference>
<name>A0A8I6RBD0_CIMLE</name>
<feature type="active site" description="Glycyl thioester intermediate" evidence="6">
    <location>
        <position position="963"/>
    </location>
</feature>
<feature type="domain" description="HECT" evidence="7">
    <location>
        <begin position="657"/>
        <end position="995"/>
    </location>
</feature>
<evidence type="ECO:0000256" key="1">
    <source>
        <dbReference type="ARBA" id="ARBA00000885"/>
    </source>
</evidence>
<evidence type="ECO:0000256" key="5">
    <source>
        <dbReference type="ARBA" id="ARBA00022786"/>
    </source>
</evidence>
<dbReference type="InterPro" id="IPR000569">
    <property type="entry name" value="HECT_dom"/>
</dbReference>
<dbReference type="Proteomes" id="UP000494040">
    <property type="component" value="Unassembled WGS sequence"/>
</dbReference>
<dbReference type="GO" id="GO:0006511">
    <property type="term" value="P:ubiquitin-dependent protein catabolic process"/>
    <property type="evidence" value="ECO:0007669"/>
    <property type="project" value="TreeGrafter"/>
</dbReference>
<accession>A0A8I6RBD0</accession>
<dbReference type="Pfam" id="PF00632">
    <property type="entry name" value="HECT"/>
    <property type="match status" value="1"/>
</dbReference>
<dbReference type="EnsemblMetazoa" id="XM_014387392.2">
    <property type="protein sequence ID" value="XP_014242878.1"/>
    <property type="gene ID" value="LOC106662938"/>
</dbReference>
<dbReference type="CDD" id="cd00078">
    <property type="entry name" value="HECTc"/>
    <property type="match status" value="1"/>
</dbReference>
<dbReference type="OrthoDB" id="8068875at2759"/>
<evidence type="ECO:0000256" key="6">
    <source>
        <dbReference type="PROSITE-ProRule" id="PRU00104"/>
    </source>
</evidence>
<dbReference type="PROSITE" id="PS50237">
    <property type="entry name" value="HECT"/>
    <property type="match status" value="1"/>
</dbReference>
<dbReference type="InterPro" id="IPR044611">
    <property type="entry name" value="E3A/B/C-like"/>
</dbReference>
<dbReference type="InterPro" id="IPR035983">
    <property type="entry name" value="Hect_E3_ubiquitin_ligase"/>
</dbReference>
<dbReference type="InterPro" id="IPR000048">
    <property type="entry name" value="IQ_motif_EF-hand-BS"/>
</dbReference>
<dbReference type="FunFam" id="3.30.2410.10:FF:000011">
    <property type="entry name" value="Putative Ubiquitin-protein ligase E3C"/>
    <property type="match status" value="1"/>
</dbReference>
<evidence type="ECO:0000313" key="9">
    <source>
        <dbReference type="Proteomes" id="UP000494040"/>
    </source>
</evidence>
<dbReference type="FunFam" id="3.30.2160.10:FF:000002">
    <property type="entry name" value="Putative Ubiquitin-protein ligase E3C"/>
    <property type="match status" value="1"/>
</dbReference>
<dbReference type="AlphaFoldDB" id="A0A8I6RBD0"/>
<dbReference type="Gene3D" id="3.30.2160.10">
    <property type="entry name" value="Hect, E3 ligase catalytic domain"/>
    <property type="match status" value="1"/>
</dbReference>
<evidence type="ECO:0000256" key="2">
    <source>
        <dbReference type="ARBA" id="ARBA00004906"/>
    </source>
</evidence>
<dbReference type="Pfam" id="PF00612">
    <property type="entry name" value="IQ"/>
    <property type="match status" value="1"/>
</dbReference>
<dbReference type="SMART" id="SM00015">
    <property type="entry name" value="IQ"/>
    <property type="match status" value="1"/>
</dbReference>
<dbReference type="PANTHER" id="PTHR45700:SF2">
    <property type="entry name" value="UBIQUITIN-PROTEIN LIGASE E3C"/>
    <property type="match status" value="1"/>
</dbReference>
<organism evidence="8 9">
    <name type="scientific">Cimex lectularius</name>
    <name type="common">Bed bug</name>
    <name type="synonym">Acanthia lectularia</name>
    <dbReference type="NCBI Taxonomy" id="79782"/>
    <lineage>
        <taxon>Eukaryota</taxon>
        <taxon>Metazoa</taxon>
        <taxon>Ecdysozoa</taxon>
        <taxon>Arthropoda</taxon>
        <taxon>Hexapoda</taxon>
        <taxon>Insecta</taxon>
        <taxon>Pterygota</taxon>
        <taxon>Neoptera</taxon>
        <taxon>Paraneoptera</taxon>
        <taxon>Hemiptera</taxon>
        <taxon>Heteroptera</taxon>
        <taxon>Panheteroptera</taxon>
        <taxon>Cimicomorpha</taxon>
        <taxon>Cimicidae</taxon>
        <taxon>Cimex</taxon>
    </lineage>
</organism>
<proteinExistence type="predicted"/>
<dbReference type="PROSITE" id="PS50096">
    <property type="entry name" value="IQ"/>
    <property type="match status" value="1"/>
</dbReference>
<dbReference type="KEGG" id="clec:106662938"/>
<dbReference type="GO" id="GO:0009966">
    <property type="term" value="P:regulation of signal transduction"/>
    <property type="evidence" value="ECO:0007669"/>
    <property type="project" value="UniProtKB-ARBA"/>
</dbReference>
<dbReference type="GO" id="GO:0000209">
    <property type="term" value="P:protein polyubiquitination"/>
    <property type="evidence" value="ECO:0007669"/>
    <property type="project" value="InterPro"/>
</dbReference>
<evidence type="ECO:0000256" key="3">
    <source>
        <dbReference type="ARBA" id="ARBA00012485"/>
    </source>
</evidence>
<evidence type="ECO:0000313" key="8">
    <source>
        <dbReference type="EnsemblMetazoa" id="XP_014242878.1"/>
    </source>
</evidence>
<dbReference type="SMART" id="SM00119">
    <property type="entry name" value="HECTc"/>
    <property type="match status" value="1"/>
</dbReference>
<dbReference type="EC" id="2.3.2.26" evidence="3"/>
<dbReference type="Gene3D" id="3.30.2410.10">
    <property type="entry name" value="Hect, E3 ligase catalytic domain"/>
    <property type="match status" value="1"/>
</dbReference>
<sequence length="995" mass="115297">MYYFEGNYRVTPEQNFAGASRQSRKTELIDRAQAERRKREEERARSRSAVVLQSLVRGFLARRRIRNVLIEEFDRYRLEGVDTEDLAFLIRRIPFLEWSPARLLSASRMVLEHKEAVLASEDPLWAWRLRMLLDHHLCLLQIDVQAVSKEFVDFFTDRVSLVPILGEERASDFAKTAISHAVGKNYFETCLRLLRCSANPIDLDYSLAMLSRPFHIDSSIVFDKFCQSLNHLEIDENDKKVIILLIAELKKMNLRYIEFYKSILRLDFNSYNPLLLWFVLNFDEEEIAEYDEVKTYFSLMARLSKTLHDELTLDTDWDSQDSEERVVGVLIAECLALINCKSKALIWLSYLERIIRSGDFETLVDFGICLHNLYLNERLPVNRNLLFVELYRNKSYIKYFWCCIASLQREGTFSDPIPLTNLIVRNIPLEKAEIEKIVPLLTIFAVLMKFSYSNMTEEELMNDNLLGDKTDKPFQIQELVALSKTLVDITMGVVLIAYPETYSCTNMMSMTQNCQLFWSNLLKELVNIISLLHAKDARKRFAGTNHWLSNQIKIADHVQIFDSTKTIFVKPFSNRKGMARNDDGLYVLSVQESRTVFILHYLPFTVPFLKRYSFLQAHFEADKRQHRNEHILQIPHRFVRIRRDYLYEDAFDNLSKHDEDIKISVKIQMVNSYGLEEAGVDGGGVFREFLTDLLKTAFDPTRGFFIYNNDNELYPNPSAKLVSARYTRHYHFIGRILAKAIFEGVMSEIRLAEFFLAKLTGITTNLHLSNLASLDPELYKNIVNLQKYKGDFSDLGLDFTIYTNEFGRSVCRELKPNGSNIQVTADNVSEYIDLIAKFKMHSEILKQTESFVEGIASVFSLDCLKMFTPKELQTIISGDEAPIDIDDMRRNTVYAGGFSPDHPSVVMFWNVVDSFGTKEKSQLLKFITSYSRPPLLGFKELHPQICIQRADGENERFPTSSTCMHLLKLPAFSDEDIMRKKLLYAIKSGAGFELS</sequence>
<keyword evidence="4" id="KW-0808">Transferase</keyword>
<gene>
    <name evidence="8" type="primary">106662938</name>
</gene>
<comment type="pathway">
    <text evidence="2">Protein modification; protein ubiquitination.</text>
</comment>
<dbReference type="Gene3D" id="3.90.1750.10">
    <property type="entry name" value="Hect, E3 ligase catalytic domains"/>
    <property type="match status" value="1"/>
</dbReference>
<dbReference type="OMA" id="DIKADKX"/>
<dbReference type="PANTHER" id="PTHR45700">
    <property type="entry name" value="UBIQUITIN-PROTEIN LIGASE E3C"/>
    <property type="match status" value="1"/>
</dbReference>
<keyword evidence="5 6" id="KW-0833">Ubl conjugation pathway</keyword>
<comment type="catalytic activity">
    <reaction evidence="1">
        <text>S-ubiquitinyl-[E2 ubiquitin-conjugating enzyme]-L-cysteine + [acceptor protein]-L-lysine = [E2 ubiquitin-conjugating enzyme]-L-cysteine + N(6)-ubiquitinyl-[acceptor protein]-L-lysine.</text>
        <dbReference type="EC" id="2.3.2.26"/>
    </reaction>
</comment>
<evidence type="ECO:0000256" key="4">
    <source>
        <dbReference type="ARBA" id="ARBA00022679"/>
    </source>
</evidence>
<protein>
    <recommendedName>
        <fullName evidence="3">HECT-type E3 ubiquitin transferase</fullName>
        <ecNumber evidence="3">2.3.2.26</ecNumber>
    </recommendedName>
</protein>